<protein>
    <submittedName>
        <fullName evidence="1">Uncharacterized protein</fullName>
    </submittedName>
</protein>
<organism evidence="1 2">
    <name type="scientific">Paenibacillus phytohabitans</name>
    <dbReference type="NCBI Taxonomy" id="2654978"/>
    <lineage>
        <taxon>Bacteria</taxon>
        <taxon>Bacillati</taxon>
        <taxon>Bacillota</taxon>
        <taxon>Bacilli</taxon>
        <taxon>Bacillales</taxon>
        <taxon>Paenibacillaceae</taxon>
        <taxon>Paenibacillus</taxon>
    </lineage>
</organism>
<name>A0ABX1YBL9_9BACL</name>
<comment type="caution">
    <text evidence="1">The sequence shown here is derived from an EMBL/GenBank/DDBJ whole genome shotgun (WGS) entry which is preliminary data.</text>
</comment>
<dbReference type="Proteomes" id="UP000596857">
    <property type="component" value="Unassembled WGS sequence"/>
</dbReference>
<evidence type="ECO:0000313" key="1">
    <source>
        <dbReference type="EMBL" id="NOU77461.1"/>
    </source>
</evidence>
<proteinExistence type="predicted"/>
<reference evidence="1 2" key="1">
    <citation type="submission" date="2019-10" db="EMBL/GenBank/DDBJ databases">
        <title>Description of Paenibacillus terricola sp. nov.</title>
        <authorList>
            <person name="Carlier A."/>
            <person name="Qi S."/>
        </authorList>
    </citation>
    <scope>NUCLEOTIDE SEQUENCE [LARGE SCALE GENOMIC DNA]</scope>
    <source>
        <strain evidence="1 2">LMG 31459</strain>
    </source>
</reference>
<dbReference type="EMBL" id="WHOB01000012">
    <property type="protein sequence ID" value="NOU77461.1"/>
    <property type="molecule type" value="Genomic_DNA"/>
</dbReference>
<accession>A0ABX1YBL9</accession>
<gene>
    <name evidence="1" type="ORF">GC101_01065</name>
</gene>
<evidence type="ECO:0000313" key="2">
    <source>
        <dbReference type="Proteomes" id="UP000596857"/>
    </source>
</evidence>
<sequence>MNSIERKGATMIQFDLISDIHLDFWLKHKGPTAADNRREIKLFAESLLPRQISQVLVIARDLGHRNKQNYELLCALKATILIFC</sequence>
<keyword evidence="2" id="KW-1185">Reference proteome</keyword>